<reference evidence="2 3" key="1">
    <citation type="submission" date="2020-07" db="EMBL/GenBank/DDBJ databases">
        <title>Sequencing the genomes of 1000 actinobacteria strains.</title>
        <authorList>
            <person name="Klenk H.-P."/>
        </authorList>
    </citation>
    <scope>NUCLEOTIDE SEQUENCE [LARGE SCALE GENOMIC DNA]</scope>
    <source>
        <strain evidence="2 3">DSM 40398</strain>
    </source>
</reference>
<feature type="compositionally biased region" description="Basic and acidic residues" evidence="1">
    <location>
        <begin position="48"/>
        <end position="76"/>
    </location>
</feature>
<keyword evidence="3" id="KW-1185">Reference proteome</keyword>
<protein>
    <submittedName>
        <fullName evidence="2">Uncharacterized protein</fullName>
    </submittedName>
</protein>
<sequence>MVQPGMRITVDAAMRARDVSRSPAGGGEPPAGAGPAAASGSAPNRPGDTGRRTKAEKNERRRLDKRGARRPPENGL</sequence>
<gene>
    <name evidence="2" type="ORF">BJY14_006351</name>
</gene>
<comment type="caution">
    <text evidence="2">The sequence shown here is derived from an EMBL/GenBank/DDBJ whole genome shotgun (WGS) entry which is preliminary data.</text>
</comment>
<evidence type="ECO:0000313" key="3">
    <source>
        <dbReference type="Proteomes" id="UP000529783"/>
    </source>
</evidence>
<name>A0A7Y9EM82_9ACTN</name>
<evidence type="ECO:0000256" key="1">
    <source>
        <dbReference type="SAM" id="MobiDB-lite"/>
    </source>
</evidence>
<dbReference type="AlphaFoldDB" id="A0A7Y9EM82"/>
<dbReference type="Proteomes" id="UP000529783">
    <property type="component" value="Unassembled WGS sequence"/>
</dbReference>
<feature type="region of interest" description="Disordered" evidence="1">
    <location>
        <begin position="1"/>
        <end position="76"/>
    </location>
</feature>
<evidence type="ECO:0000313" key="2">
    <source>
        <dbReference type="EMBL" id="NYD50368.1"/>
    </source>
</evidence>
<proteinExistence type="predicted"/>
<accession>A0A7Y9EM82</accession>
<feature type="compositionally biased region" description="Low complexity" evidence="1">
    <location>
        <begin position="30"/>
        <end position="47"/>
    </location>
</feature>
<dbReference type="EMBL" id="JACCBA010000001">
    <property type="protein sequence ID" value="NYD50368.1"/>
    <property type="molecule type" value="Genomic_DNA"/>
</dbReference>
<organism evidence="2 3">
    <name type="scientific">Actinomadura luteofluorescens</name>
    <dbReference type="NCBI Taxonomy" id="46163"/>
    <lineage>
        <taxon>Bacteria</taxon>
        <taxon>Bacillati</taxon>
        <taxon>Actinomycetota</taxon>
        <taxon>Actinomycetes</taxon>
        <taxon>Streptosporangiales</taxon>
        <taxon>Thermomonosporaceae</taxon>
        <taxon>Actinomadura</taxon>
    </lineage>
</organism>
<dbReference type="RefSeq" id="WP_179846936.1">
    <property type="nucleotide sequence ID" value="NZ_JACCBA010000001.1"/>
</dbReference>